<name>A0A2D4J2I9_MICLE</name>
<protein>
    <submittedName>
        <fullName evidence="2">Uncharacterized protein</fullName>
    </submittedName>
</protein>
<reference evidence="2" key="2">
    <citation type="submission" date="2017-11" db="EMBL/GenBank/DDBJ databases">
        <title>Coralsnake Venomics: Analyses of Venom Gland Transcriptomes and Proteomes of Six Brazilian Taxa.</title>
        <authorList>
            <person name="Aird S.D."/>
            <person name="Jorge da Silva N."/>
            <person name="Qiu L."/>
            <person name="Villar-Briones A."/>
            <person name="Aparecida-Saddi V."/>
            <person name="Campos-Telles M.P."/>
            <person name="Grau M."/>
            <person name="Mikheyev A.S."/>
        </authorList>
    </citation>
    <scope>NUCLEOTIDE SEQUENCE</scope>
    <source>
        <tissue evidence="2">Venom_gland</tissue>
    </source>
</reference>
<sequence length="114" mass="12917">MFLLHIFNFLTSRNGSFFLQTGWMAGLFLHFCWGRVQQCFLFHKISLINFTRVNGKRVGKGEGTGNTSDGIEEIVLSTSSICVKRAATRQRENTTWAGARSSLEGQNNKRKWGL</sequence>
<evidence type="ECO:0000313" key="2">
    <source>
        <dbReference type="EMBL" id="LAA90688.1"/>
    </source>
</evidence>
<accession>A0A2D4J2I9</accession>
<feature type="region of interest" description="Disordered" evidence="1">
    <location>
        <begin position="91"/>
        <end position="114"/>
    </location>
</feature>
<dbReference type="AlphaFoldDB" id="A0A2D4J2I9"/>
<proteinExistence type="predicted"/>
<reference evidence="2" key="1">
    <citation type="submission" date="2017-07" db="EMBL/GenBank/DDBJ databases">
        <authorList>
            <person name="Mikheyev A."/>
            <person name="Grau M."/>
        </authorList>
    </citation>
    <scope>NUCLEOTIDE SEQUENCE</scope>
    <source>
        <tissue evidence="2">Venom_gland</tissue>
    </source>
</reference>
<organism evidence="2">
    <name type="scientific">Micrurus lemniscatus lemniscatus</name>
    <dbReference type="NCBI Taxonomy" id="129467"/>
    <lineage>
        <taxon>Eukaryota</taxon>
        <taxon>Metazoa</taxon>
        <taxon>Chordata</taxon>
        <taxon>Craniata</taxon>
        <taxon>Vertebrata</taxon>
        <taxon>Euteleostomi</taxon>
        <taxon>Lepidosauria</taxon>
        <taxon>Squamata</taxon>
        <taxon>Bifurcata</taxon>
        <taxon>Unidentata</taxon>
        <taxon>Episquamata</taxon>
        <taxon>Toxicofera</taxon>
        <taxon>Serpentes</taxon>
        <taxon>Colubroidea</taxon>
        <taxon>Elapidae</taxon>
        <taxon>Elapinae</taxon>
        <taxon>Micrurus</taxon>
    </lineage>
</organism>
<dbReference type="EMBL" id="IACK01149563">
    <property type="protein sequence ID" value="LAA90688.1"/>
    <property type="molecule type" value="Transcribed_RNA"/>
</dbReference>
<evidence type="ECO:0000256" key="1">
    <source>
        <dbReference type="SAM" id="MobiDB-lite"/>
    </source>
</evidence>